<reference evidence="2" key="1">
    <citation type="submission" date="2018-05" db="EMBL/GenBank/DDBJ databases">
        <authorList>
            <person name="Lanie J.A."/>
            <person name="Ng W.-L."/>
            <person name="Kazmierczak K.M."/>
            <person name="Andrzejewski T.M."/>
            <person name="Davidsen T.M."/>
            <person name="Wayne K.J."/>
            <person name="Tettelin H."/>
            <person name="Glass J.I."/>
            <person name="Rusch D."/>
            <person name="Podicherti R."/>
            <person name="Tsui H.-C.T."/>
            <person name="Winkler M.E."/>
        </authorList>
    </citation>
    <scope>NUCLEOTIDE SEQUENCE</scope>
</reference>
<evidence type="ECO:0000313" key="2">
    <source>
        <dbReference type="EMBL" id="SVA42049.1"/>
    </source>
</evidence>
<dbReference type="AlphaFoldDB" id="A0A381VP08"/>
<dbReference type="Gene3D" id="3.10.450.50">
    <property type="match status" value="1"/>
</dbReference>
<dbReference type="InterPro" id="IPR037401">
    <property type="entry name" value="SnoaL-like"/>
</dbReference>
<name>A0A381VP08_9ZZZZ</name>
<sequence length="168" mass="19741">MSNIEERLDKVEAQLDINQTITRYCRALDWLDEELLRTCYTEDAYIDYGFYKGDVQDFYPVVMELEKQSLHRYHFLSNIAIEVNGETAEVECYGVATSTHDGENLNFFGGRYHNSFKKTEQGWQISRSEYILDYNFTSEISDLGDAMDQLQSGVGLTFKDKLYRRLYR</sequence>
<dbReference type="Pfam" id="PF13577">
    <property type="entry name" value="SnoaL_4"/>
    <property type="match status" value="1"/>
</dbReference>
<organism evidence="2">
    <name type="scientific">marine metagenome</name>
    <dbReference type="NCBI Taxonomy" id="408172"/>
    <lineage>
        <taxon>unclassified sequences</taxon>
        <taxon>metagenomes</taxon>
        <taxon>ecological metagenomes</taxon>
    </lineage>
</organism>
<evidence type="ECO:0000259" key="1">
    <source>
        <dbReference type="Pfam" id="PF13577"/>
    </source>
</evidence>
<dbReference type="InterPro" id="IPR032710">
    <property type="entry name" value="NTF2-like_dom_sf"/>
</dbReference>
<dbReference type="EMBL" id="UINC01009376">
    <property type="protein sequence ID" value="SVA42049.1"/>
    <property type="molecule type" value="Genomic_DNA"/>
</dbReference>
<protein>
    <recommendedName>
        <fullName evidence="1">SnoaL-like domain-containing protein</fullName>
    </recommendedName>
</protein>
<proteinExistence type="predicted"/>
<feature type="domain" description="SnoaL-like" evidence="1">
    <location>
        <begin position="10"/>
        <end position="127"/>
    </location>
</feature>
<dbReference type="SUPFAM" id="SSF54427">
    <property type="entry name" value="NTF2-like"/>
    <property type="match status" value="1"/>
</dbReference>
<accession>A0A381VP08</accession>
<dbReference type="CDD" id="cd00531">
    <property type="entry name" value="NTF2_like"/>
    <property type="match status" value="1"/>
</dbReference>
<gene>
    <name evidence="2" type="ORF">METZ01_LOCUS94903</name>
</gene>